<evidence type="ECO:0000256" key="4">
    <source>
        <dbReference type="ARBA" id="ARBA00022519"/>
    </source>
</evidence>
<keyword evidence="7 18" id="KW-0808">Transferase</keyword>
<dbReference type="STRING" id="375574.GCA_001418035_00327"/>
<evidence type="ECO:0000259" key="20">
    <source>
        <dbReference type="Pfam" id="PF01478"/>
    </source>
</evidence>
<protein>
    <recommendedName>
        <fullName evidence="16 18">Prepilin leader peptidase/N-methyltransferase</fullName>
        <ecNumber evidence="18">2.1.1.-</ecNumber>
        <ecNumber evidence="15 18">3.4.23.43</ecNumber>
    </recommendedName>
</protein>
<name>A0A0K6GSJ4_9NEIS</name>
<keyword evidence="5 18" id="KW-0489">Methyltransferase</keyword>
<keyword evidence="10 18" id="KW-0378">Hydrolase</keyword>
<keyword evidence="4" id="KW-0997">Cell inner membrane</keyword>
<proteinExistence type="inferred from homology"/>
<keyword evidence="9 18" id="KW-0812">Transmembrane</keyword>
<feature type="transmembrane region" description="Helical" evidence="19">
    <location>
        <begin position="12"/>
        <end position="34"/>
    </location>
</feature>
<accession>A0A0K6GSJ4</accession>
<evidence type="ECO:0000256" key="19">
    <source>
        <dbReference type="SAM" id="Phobius"/>
    </source>
</evidence>
<evidence type="ECO:0000256" key="7">
    <source>
        <dbReference type="ARBA" id="ARBA00022679"/>
    </source>
</evidence>
<evidence type="ECO:0000256" key="17">
    <source>
        <dbReference type="RuleBase" id="RU003793"/>
    </source>
</evidence>
<keyword evidence="11 19" id="KW-1133">Transmembrane helix</keyword>
<feature type="domain" description="Prepilin type IV endopeptidase peptidase" evidence="20">
    <location>
        <begin position="138"/>
        <end position="246"/>
    </location>
</feature>
<keyword evidence="3" id="KW-1003">Cell membrane</keyword>
<feature type="transmembrane region" description="Helical" evidence="19">
    <location>
        <begin position="160"/>
        <end position="176"/>
    </location>
</feature>
<evidence type="ECO:0000256" key="15">
    <source>
        <dbReference type="ARBA" id="ARBA00067082"/>
    </source>
</evidence>
<evidence type="ECO:0000256" key="1">
    <source>
        <dbReference type="ARBA" id="ARBA00004429"/>
    </source>
</evidence>
<dbReference type="EC" id="3.4.23.43" evidence="15 18"/>
<evidence type="ECO:0000256" key="14">
    <source>
        <dbReference type="ARBA" id="ARBA00050401"/>
    </source>
</evidence>
<evidence type="ECO:0000256" key="2">
    <source>
        <dbReference type="ARBA" id="ARBA00005801"/>
    </source>
</evidence>
<evidence type="ECO:0000256" key="3">
    <source>
        <dbReference type="ARBA" id="ARBA00022475"/>
    </source>
</evidence>
<dbReference type="EC" id="2.1.1.-" evidence="18"/>
<dbReference type="Pfam" id="PF01478">
    <property type="entry name" value="Peptidase_A24"/>
    <property type="match status" value="1"/>
</dbReference>
<dbReference type="EMBL" id="CYHA01000001">
    <property type="protein sequence ID" value="CUA81685.1"/>
    <property type="molecule type" value="Genomic_DNA"/>
</dbReference>
<keyword evidence="23" id="KW-1185">Reference proteome</keyword>
<evidence type="ECO:0000259" key="21">
    <source>
        <dbReference type="Pfam" id="PF06750"/>
    </source>
</evidence>
<dbReference type="GO" id="GO:0004190">
    <property type="term" value="F:aspartic-type endopeptidase activity"/>
    <property type="evidence" value="ECO:0007669"/>
    <property type="project" value="UniProtKB-EC"/>
</dbReference>
<gene>
    <name evidence="22" type="ORF">Ga0061063_0528</name>
</gene>
<evidence type="ECO:0000313" key="22">
    <source>
        <dbReference type="EMBL" id="CUA81685.1"/>
    </source>
</evidence>
<evidence type="ECO:0000256" key="16">
    <source>
        <dbReference type="ARBA" id="ARBA00071870"/>
    </source>
</evidence>
<feature type="transmembrane region" description="Helical" evidence="19">
    <location>
        <begin position="118"/>
        <end position="148"/>
    </location>
</feature>
<dbReference type="RefSeq" id="WP_055433203.1">
    <property type="nucleotide sequence ID" value="NZ_CYHA01000001.1"/>
</dbReference>
<evidence type="ECO:0000256" key="11">
    <source>
        <dbReference type="ARBA" id="ARBA00022989"/>
    </source>
</evidence>
<feature type="transmembrane region" description="Helical" evidence="19">
    <location>
        <begin position="262"/>
        <end position="285"/>
    </location>
</feature>
<evidence type="ECO:0000256" key="18">
    <source>
        <dbReference type="RuleBase" id="RU003794"/>
    </source>
</evidence>
<dbReference type="Gene3D" id="1.20.120.1220">
    <property type="match status" value="1"/>
</dbReference>
<comment type="subcellular location">
    <subcellularLocation>
        <location evidence="1">Cell inner membrane</location>
        <topology evidence="1">Multi-pass membrane protein</topology>
    </subcellularLocation>
    <subcellularLocation>
        <location evidence="18">Cell membrane</location>
        <topology evidence="18">Multi-pass membrane protein</topology>
    </subcellularLocation>
</comment>
<dbReference type="InterPro" id="IPR050882">
    <property type="entry name" value="Prepilin_peptidase/N-MTase"/>
</dbReference>
<comment type="similarity">
    <text evidence="2 17">Belongs to the peptidase A24 family.</text>
</comment>
<comment type="catalytic activity">
    <reaction evidence="14 18">
        <text>Typically cleaves a -Gly-|-Phe- bond to release an N-terminal, basic peptide of 5-8 residues from type IV prepilin, and then N-methylates the new N-terminal amino group, the methyl donor being S-adenosyl-L-methionine.</text>
        <dbReference type="EC" id="3.4.23.43"/>
    </reaction>
</comment>
<dbReference type="InterPro" id="IPR000045">
    <property type="entry name" value="Prepilin_IV_endopep_pep"/>
</dbReference>
<dbReference type="AlphaFoldDB" id="A0A0K6GSJ4"/>
<evidence type="ECO:0000256" key="8">
    <source>
        <dbReference type="ARBA" id="ARBA00022691"/>
    </source>
</evidence>
<dbReference type="GO" id="GO:0008168">
    <property type="term" value="F:methyltransferase activity"/>
    <property type="evidence" value="ECO:0007669"/>
    <property type="project" value="UniProtKB-KW"/>
</dbReference>
<comment type="function">
    <text evidence="18">Plays an essential role in type IV pili and type II pseudopili formation by proteolytically removing the leader sequence from substrate proteins and subsequently monomethylating the alpha-amino group of the newly exposed N-terminal phenylalanine.</text>
</comment>
<evidence type="ECO:0000256" key="6">
    <source>
        <dbReference type="ARBA" id="ARBA00022670"/>
    </source>
</evidence>
<sequence length="287" mass="30806">MAELLALLSANPSVFVVLALMLGLVIGSFLNVVIHRVPRMLEAHWRMECAAYGMGDAPASGAAYSLWTPRSACPACGSAIRPWHNIPLAGFAVLRGRCAACRAPISWRYPMVEALTGGLFALLAYHYGAGIAFVGYAAFTAFLIALAFIDADTHLLPDNLTLPLLWLGLAFNLYTGRVPLEDAVLGAMLGYGLLWSVYWAFRLATGKEGMGYGDFKLLAALGAWLGWVQVPLIILLSSVVGAVFGVALILMARHGRGQPLPFGPYLAVAGWVALLWGSPFLAWYLHG</sequence>
<evidence type="ECO:0000256" key="13">
    <source>
        <dbReference type="ARBA" id="ARBA00023268"/>
    </source>
</evidence>
<keyword evidence="8" id="KW-0949">S-adenosyl-L-methionine</keyword>
<keyword evidence="12 19" id="KW-0472">Membrane</keyword>
<dbReference type="Pfam" id="PF06750">
    <property type="entry name" value="A24_N_bact"/>
    <property type="match status" value="1"/>
</dbReference>
<evidence type="ECO:0000256" key="12">
    <source>
        <dbReference type="ARBA" id="ARBA00023136"/>
    </source>
</evidence>
<evidence type="ECO:0000256" key="10">
    <source>
        <dbReference type="ARBA" id="ARBA00022801"/>
    </source>
</evidence>
<reference evidence="23" key="1">
    <citation type="submission" date="2015-08" db="EMBL/GenBank/DDBJ databases">
        <authorList>
            <person name="Varghese N."/>
        </authorList>
    </citation>
    <scope>NUCLEOTIDE SEQUENCE [LARGE SCALE GENOMIC DNA]</scope>
    <source>
        <strain evidence="23">DSM 17901</strain>
    </source>
</reference>
<evidence type="ECO:0000256" key="9">
    <source>
        <dbReference type="ARBA" id="ARBA00022692"/>
    </source>
</evidence>
<dbReference type="PANTHER" id="PTHR30487">
    <property type="entry name" value="TYPE 4 PREPILIN-LIKE PROTEINS LEADER PEPTIDE-PROCESSING ENZYME"/>
    <property type="match status" value="1"/>
</dbReference>
<feature type="domain" description="Prepilin peptidase A24 N-terminal" evidence="21">
    <location>
        <begin position="22"/>
        <end position="127"/>
    </location>
</feature>
<organism evidence="22 23">
    <name type="scientific">Gulbenkiania indica</name>
    <dbReference type="NCBI Taxonomy" id="375574"/>
    <lineage>
        <taxon>Bacteria</taxon>
        <taxon>Pseudomonadati</taxon>
        <taxon>Pseudomonadota</taxon>
        <taxon>Betaproteobacteria</taxon>
        <taxon>Neisseriales</taxon>
        <taxon>Chromobacteriaceae</taxon>
        <taxon>Gulbenkiania</taxon>
    </lineage>
</organism>
<dbReference type="PRINTS" id="PR00864">
    <property type="entry name" value="PREPILNPTASE"/>
</dbReference>
<dbReference type="InterPro" id="IPR014032">
    <property type="entry name" value="Peptidase_A24A_bac"/>
</dbReference>
<evidence type="ECO:0000256" key="5">
    <source>
        <dbReference type="ARBA" id="ARBA00022603"/>
    </source>
</evidence>
<dbReference type="Proteomes" id="UP000243535">
    <property type="component" value="Unassembled WGS sequence"/>
</dbReference>
<dbReference type="GO" id="GO:0006465">
    <property type="term" value="P:signal peptide processing"/>
    <property type="evidence" value="ECO:0007669"/>
    <property type="project" value="TreeGrafter"/>
</dbReference>
<keyword evidence="6 18" id="KW-0645">Protease</keyword>
<dbReference type="GO" id="GO:0032259">
    <property type="term" value="P:methylation"/>
    <property type="evidence" value="ECO:0007669"/>
    <property type="project" value="UniProtKB-KW"/>
</dbReference>
<dbReference type="FunFam" id="1.20.120.1220:FF:000001">
    <property type="entry name" value="Type 4 prepilin-like proteins leader peptide-processing enzyme"/>
    <property type="match status" value="1"/>
</dbReference>
<dbReference type="InterPro" id="IPR010627">
    <property type="entry name" value="Prepilin_pept_A24_N"/>
</dbReference>
<feature type="transmembrane region" description="Helical" evidence="19">
    <location>
        <begin position="221"/>
        <end position="250"/>
    </location>
</feature>
<feature type="transmembrane region" description="Helical" evidence="19">
    <location>
        <begin position="183"/>
        <end position="201"/>
    </location>
</feature>
<dbReference type="GO" id="GO:0005886">
    <property type="term" value="C:plasma membrane"/>
    <property type="evidence" value="ECO:0007669"/>
    <property type="project" value="UniProtKB-SubCell"/>
</dbReference>
<dbReference type="PANTHER" id="PTHR30487:SF0">
    <property type="entry name" value="PREPILIN LEADER PEPTIDASE_N-METHYLTRANSFERASE-RELATED"/>
    <property type="match status" value="1"/>
</dbReference>
<keyword evidence="13 18" id="KW-0511">Multifunctional enzyme</keyword>
<evidence type="ECO:0000313" key="23">
    <source>
        <dbReference type="Proteomes" id="UP000243535"/>
    </source>
</evidence>